<dbReference type="EMBL" id="JBHUIW010000008">
    <property type="protein sequence ID" value="MFD2182277.1"/>
    <property type="molecule type" value="Genomic_DNA"/>
</dbReference>
<reference evidence="2" key="1">
    <citation type="journal article" date="2019" name="Int. J. Syst. Evol. Microbiol.">
        <title>The Global Catalogue of Microorganisms (GCM) 10K type strain sequencing project: providing services to taxonomists for standard genome sequencing and annotation.</title>
        <authorList>
            <consortium name="The Broad Institute Genomics Platform"/>
            <consortium name="The Broad Institute Genome Sequencing Center for Infectious Disease"/>
            <person name="Wu L."/>
            <person name="Ma J."/>
        </authorList>
    </citation>
    <scope>NUCLEOTIDE SEQUENCE [LARGE SCALE GENOMIC DNA]</scope>
    <source>
        <strain evidence="2">CGMCC 1.6774</strain>
    </source>
</reference>
<keyword evidence="2" id="KW-1185">Reference proteome</keyword>
<dbReference type="RefSeq" id="WP_378477460.1">
    <property type="nucleotide sequence ID" value="NZ_JBHUIW010000008.1"/>
</dbReference>
<organism evidence="1 2">
    <name type="scientific">Rhodoplanes azumiensis</name>
    <dbReference type="NCBI Taxonomy" id="1897628"/>
    <lineage>
        <taxon>Bacteria</taxon>
        <taxon>Pseudomonadati</taxon>
        <taxon>Pseudomonadota</taxon>
        <taxon>Alphaproteobacteria</taxon>
        <taxon>Hyphomicrobiales</taxon>
        <taxon>Nitrobacteraceae</taxon>
        <taxon>Rhodoplanes</taxon>
    </lineage>
</organism>
<sequence length="111" mass="12010">MTIATFDSLKFARALREKAKMSAEQAEGFADAISEAIQSDLASKADVAAVRTEIKDTEQRLDARIKEAELRLEASIAASKAEILKWMFGTIGFQTPIILGAGLALSRGLRP</sequence>
<dbReference type="Proteomes" id="UP001597314">
    <property type="component" value="Unassembled WGS sequence"/>
</dbReference>
<name>A0ABW5AIP2_9BRAD</name>
<comment type="caution">
    <text evidence="1">The sequence shown here is derived from an EMBL/GenBank/DDBJ whole genome shotgun (WGS) entry which is preliminary data.</text>
</comment>
<evidence type="ECO:0000313" key="1">
    <source>
        <dbReference type="EMBL" id="MFD2182277.1"/>
    </source>
</evidence>
<gene>
    <name evidence="1" type="ORF">ACFSOX_08950</name>
</gene>
<accession>A0ABW5AIP2</accession>
<evidence type="ECO:0000313" key="2">
    <source>
        <dbReference type="Proteomes" id="UP001597314"/>
    </source>
</evidence>
<proteinExistence type="predicted"/>
<protein>
    <submittedName>
        <fullName evidence="1">DUF1640 domain-containing protein</fullName>
    </submittedName>
</protein>